<keyword evidence="9" id="KW-0249">Electron transport</keyword>
<keyword evidence="8" id="KW-1278">Translocase</keyword>
<evidence type="ECO:0000256" key="1">
    <source>
        <dbReference type="ARBA" id="ARBA00004225"/>
    </source>
</evidence>
<evidence type="ECO:0000256" key="16">
    <source>
        <dbReference type="SAM" id="Phobius"/>
    </source>
</evidence>
<dbReference type="AlphaFoldDB" id="S4SVC3"/>
<evidence type="ECO:0000256" key="14">
    <source>
        <dbReference type="ARBA" id="ARBA00031019"/>
    </source>
</evidence>
<keyword evidence="11" id="KW-0520">NAD</keyword>
<evidence type="ECO:0000256" key="3">
    <source>
        <dbReference type="ARBA" id="ARBA00012944"/>
    </source>
</evidence>
<keyword evidence="13 16" id="KW-0472">Membrane</keyword>
<geneLocation type="mitochondrion" evidence="17"/>
<organism evidence="17">
    <name type="scientific">Xyletinus sp. XYL01</name>
    <dbReference type="NCBI Taxonomy" id="1227479"/>
    <lineage>
        <taxon>Eukaryota</taxon>
        <taxon>Metazoa</taxon>
        <taxon>Ecdysozoa</taxon>
        <taxon>Arthropoda</taxon>
        <taxon>Hexapoda</taxon>
        <taxon>Insecta</taxon>
        <taxon>Pterygota</taxon>
        <taxon>Neoptera</taxon>
        <taxon>Endopterygota</taxon>
        <taxon>Coleoptera</taxon>
        <taxon>Polyphaga</taxon>
        <taxon>Bostrichiformia</taxon>
        <taxon>Ptinidae</taxon>
        <taxon>Xyletininae</taxon>
        <taxon>Xyletinus</taxon>
    </lineage>
</organism>
<feature type="transmembrane region" description="Helical" evidence="16">
    <location>
        <begin position="52"/>
        <end position="73"/>
    </location>
</feature>
<evidence type="ECO:0000256" key="11">
    <source>
        <dbReference type="ARBA" id="ARBA00023027"/>
    </source>
</evidence>
<dbReference type="InterPro" id="IPR050269">
    <property type="entry name" value="ComplexI_Subunit6"/>
</dbReference>
<comment type="similarity">
    <text evidence="2">Belongs to the complex I subunit 6 family.</text>
</comment>
<comment type="subcellular location">
    <subcellularLocation>
        <location evidence="1">Mitochondrion membrane</location>
        <topology evidence="1">Multi-pass membrane protein</topology>
    </subcellularLocation>
</comment>
<dbReference type="GO" id="GO:0008137">
    <property type="term" value="F:NADH dehydrogenase (ubiquinone) activity"/>
    <property type="evidence" value="ECO:0007669"/>
    <property type="project" value="UniProtKB-EC"/>
</dbReference>
<evidence type="ECO:0000256" key="8">
    <source>
        <dbReference type="ARBA" id="ARBA00022967"/>
    </source>
</evidence>
<keyword evidence="10 16" id="KW-1133">Transmembrane helix</keyword>
<evidence type="ECO:0000256" key="6">
    <source>
        <dbReference type="ARBA" id="ARBA00022660"/>
    </source>
</evidence>
<feature type="transmembrane region" description="Helical" evidence="16">
    <location>
        <begin position="28"/>
        <end position="46"/>
    </location>
</feature>
<dbReference type="EC" id="7.1.1.2" evidence="3"/>
<sequence>MLCILFILSMIMMFSLFFISLNHPLITVLILILMSTLISLFTGILVNSFWFSYMLFLIMVGGMLVVFIYMTSVASNEKISINYKFLILSLLFSPLILVFNIFMKNLMNNSSNMILKSQESMMIKFMIFPYFMMMMMMIIYLLITLIATVKITRLNMGPLRQKY</sequence>
<evidence type="ECO:0000256" key="9">
    <source>
        <dbReference type="ARBA" id="ARBA00022982"/>
    </source>
</evidence>
<dbReference type="PANTHER" id="PTHR11435:SF1">
    <property type="entry name" value="NADH-UBIQUINONE OXIDOREDUCTASE CHAIN 6"/>
    <property type="match status" value="1"/>
</dbReference>
<dbReference type="PANTHER" id="PTHR11435">
    <property type="entry name" value="NADH UBIQUINONE OXIDOREDUCTASE SUBUNIT ND6"/>
    <property type="match status" value="1"/>
</dbReference>
<dbReference type="EMBL" id="JX313671">
    <property type="protein sequence ID" value="AFQ62208.1"/>
    <property type="molecule type" value="Genomic_DNA"/>
</dbReference>
<gene>
    <name evidence="17" type="primary">ND6</name>
</gene>
<evidence type="ECO:0000256" key="13">
    <source>
        <dbReference type="ARBA" id="ARBA00023136"/>
    </source>
</evidence>
<evidence type="ECO:0000256" key="2">
    <source>
        <dbReference type="ARBA" id="ARBA00005698"/>
    </source>
</evidence>
<feature type="transmembrane region" description="Helical" evidence="16">
    <location>
        <begin position="127"/>
        <end position="152"/>
    </location>
</feature>
<comment type="catalytic activity">
    <reaction evidence="15">
        <text>a ubiquinone + NADH + 5 H(+)(in) = a ubiquinol + NAD(+) + 4 H(+)(out)</text>
        <dbReference type="Rhea" id="RHEA:29091"/>
        <dbReference type="Rhea" id="RHEA-COMP:9565"/>
        <dbReference type="Rhea" id="RHEA-COMP:9566"/>
        <dbReference type="ChEBI" id="CHEBI:15378"/>
        <dbReference type="ChEBI" id="CHEBI:16389"/>
        <dbReference type="ChEBI" id="CHEBI:17976"/>
        <dbReference type="ChEBI" id="CHEBI:57540"/>
        <dbReference type="ChEBI" id="CHEBI:57945"/>
        <dbReference type="EC" id="7.1.1.2"/>
    </reaction>
</comment>
<keyword evidence="5" id="KW-0813">Transport</keyword>
<protein>
    <recommendedName>
        <fullName evidence="4">NADH-ubiquinone oxidoreductase chain 6</fullName>
        <ecNumber evidence="3">7.1.1.2</ecNumber>
    </recommendedName>
    <alternativeName>
        <fullName evidence="14">NADH dehydrogenase subunit 6</fullName>
    </alternativeName>
</protein>
<evidence type="ECO:0000256" key="4">
    <source>
        <dbReference type="ARBA" id="ARBA00021095"/>
    </source>
</evidence>
<feature type="transmembrane region" description="Helical" evidence="16">
    <location>
        <begin position="85"/>
        <end position="107"/>
    </location>
</feature>
<keyword evidence="6" id="KW-0679">Respiratory chain</keyword>
<feature type="transmembrane region" description="Helical" evidence="16">
    <location>
        <begin position="6"/>
        <end position="21"/>
    </location>
</feature>
<evidence type="ECO:0000256" key="12">
    <source>
        <dbReference type="ARBA" id="ARBA00023128"/>
    </source>
</evidence>
<evidence type="ECO:0000256" key="5">
    <source>
        <dbReference type="ARBA" id="ARBA00022448"/>
    </source>
</evidence>
<proteinExistence type="inferred from homology"/>
<keyword evidence="7 16" id="KW-0812">Transmembrane</keyword>
<dbReference type="GO" id="GO:0031966">
    <property type="term" value="C:mitochondrial membrane"/>
    <property type="evidence" value="ECO:0007669"/>
    <property type="project" value="UniProtKB-SubCell"/>
</dbReference>
<evidence type="ECO:0000256" key="15">
    <source>
        <dbReference type="ARBA" id="ARBA00049551"/>
    </source>
</evidence>
<name>S4SVC3_9COLE</name>
<accession>S4SVC3</accession>
<reference evidence="17" key="1">
    <citation type="submission" date="2012-07" db="EMBL/GenBank/DDBJ databases">
        <title>Mitogenomics of the Coleoptera under dense taxon sampling.</title>
        <authorList>
            <person name="Timmermans M.J.T.N."/>
            <person name="Lim J."/>
            <person name="Dodsworth S."/>
            <person name="Haran J."/>
            <person name="Ahrens D."/>
            <person name="Bocak L."/>
            <person name="London A."/>
            <person name="Culverwell L."/>
            <person name="Vogler A.P."/>
        </authorList>
    </citation>
    <scope>NUCLEOTIDE SEQUENCE</scope>
</reference>
<evidence type="ECO:0000256" key="10">
    <source>
        <dbReference type="ARBA" id="ARBA00022989"/>
    </source>
</evidence>
<keyword evidence="12 17" id="KW-0496">Mitochondrion</keyword>
<evidence type="ECO:0000256" key="7">
    <source>
        <dbReference type="ARBA" id="ARBA00022692"/>
    </source>
</evidence>
<evidence type="ECO:0000313" key="17">
    <source>
        <dbReference type="EMBL" id="AFQ62208.1"/>
    </source>
</evidence>